<keyword evidence="1" id="KW-0472">Membrane</keyword>
<dbReference type="SUPFAM" id="SSF50960">
    <property type="entry name" value="TolB, C-terminal domain"/>
    <property type="match status" value="1"/>
</dbReference>
<dbReference type="Proteomes" id="UP000520814">
    <property type="component" value="Unassembled WGS sequence"/>
</dbReference>
<feature type="transmembrane region" description="Helical" evidence="1">
    <location>
        <begin position="12"/>
        <end position="29"/>
    </location>
</feature>
<protein>
    <recommendedName>
        <fullName evidence="4">WD40 repeat protein</fullName>
    </recommendedName>
</protein>
<keyword evidence="1" id="KW-0812">Transmembrane</keyword>
<comment type="caution">
    <text evidence="2">The sequence shown here is derived from an EMBL/GenBank/DDBJ whole genome shotgun (WGS) entry which is preliminary data.</text>
</comment>
<dbReference type="Gene3D" id="2.130.10.10">
    <property type="entry name" value="YVTN repeat-like/Quinoprotein amine dehydrogenase"/>
    <property type="match status" value="1"/>
</dbReference>
<evidence type="ECO:0000313" key="3">
    <source>
        <dbReference type="Proteomes" id="UP000520814"/>
    </source>
</evidence>
<name>A0A7W9SV49_ARMRO</name>
<gene>
    <name evidence="2" type="ORF">HNQ39_005075</name>
</gene>
<evidence type="ECO:0000256" key="1">
    <source>
        <dbReference type="SAM" id="Phobius"/>
    </source>
</evidence>
<evidence type="ECO:0000313" key="2">
    <source>
        <dbReference type="EMBL" id="MBB6053241.1"/>
    </source>
</evidence>
<dbReference type="EMBL" id="JACHGW010000006">
    <property type="protein sequence ID" value="MBB6053241.1"/>
    <property type="molecule type" value="Genomic_DNA"/>
</dbReference>
<dbReference type="InterPro" id="IPR015943">
    <property type="entry name" value="WD40/YVTN_repeat-like_dom_sf"/>
</dbReference>
<evidence type="ECO:0008006" key="4">
    <source>
        <dbReference type="Google" id="ProtNLM"/>
    </source>
</evidence>
<proteinExistence type="predicted"/>
<organism evidence="2 3">
    <name type="scientific">Armatimonas rosea</name>
    <dbReference type="NCBI Taxonomy" id="685828"/>
    <lineage>
        <taxon>Bacteria</taxon>
        <taxon>Bacillati</taxon>
        <taxon>Armatimonadota</taxon>
        <taxon>Armatimonadia</taxon>
        <taxon>Armatimonadales</taxon>
        <taxon>Armatimonadaceae</taxon>
        <taxon>Armatimonas</taxon>
    </lineage>
</organism>
<sequence length="212" mass="23648">MQPSLSRRHSRVVGLSIGFLVPLVAIGLYQGNRPPVGSRATQKLFPRDPIPQAYFELPDGADGTFVFTRMDTIVAGLTKRHPDGVEHVYPEFLLLNGKLQRYNSEVAPLYPAVIEKNKELMTKIPVPENIASLLPAGATRECLALSWDKVYVAMGYTDGIVIWESATGKLRRQIKRHNGFPQYSYLQFSSDGQLLGDAYVDGIALWDWQKGT</sequence>
<keyword evidence="1" id="KW-1133">Transmembrane helix</keyword>
<keyword evidence="3" id="KW-1185">Reference proteome</keyword>
<dbReference type="RefSeq" id="WP_184203341.1">
    <property type="nucleotide sequence ID" value="NZ_JACHGW010000006.1"/>
</dbReference>
<dbReference type="AlphaFoldDB" id="A0A7W9SV49"/>
<reference evidence="2 3" key="1">
    <citation type="submission" date="2020-08" db="EMBL/GenBank/DDBJ databases">
        <title>Genomic Encyclopedia of Type Strains, Phase IV (KMG-IV): sequencing the most valuable type-strain genomes for metagenomic binning, comparative biology and taxonomic classification.</title>
        <authorList>
            <person name="Goeker M."/>
        </authorList>
    </citation>
    <scope>NUCLEOTIDE SEQUENCE [LARGE SCALE GENOMIC DNA]</scope>
    <source>
        <strain evidence="2 3">DSM 23562</strain>
    </source>
</reference>
<accession>A0A7W9SV49</accession>